<evidence type="ECO:0000256" key="3">
    <source>
        <dbReference type="ARBA" id="ARBA00022771"/>
    </source>
</evidence>
<dbReference type="EMBL" id="LDTB01000001">
    <property type="protein sequence ID" value="KTT76809.1"/>
    <property type="molecule type" value="Genomic_DNA"/>
</dbReference>
<comment type="caution">
    <text evidence="5">Lacks conserved residue(s) required for the propagation of feature annotation.</text>
</comment>
<sequence>MATVMTQVEDGVDDTLAPPSSELDGYRPSADEPFMNERQQAYFRRKLLDWKDAIRRESQGTLSQLQVDSLREADLNDRASSEADWSLELRTRDRQRKLISKIDAALRRIDEGEYGYCEVTGEPISLGRLEARPIATMTVEAQERHERAEKVSRDD</sequence>
<evidence type="ECO:0000256" key="1">
    <source>
        <dbReference type="ARBA" id="ARBA00022490"/>
    </source>
</evidence>
<dbReference type="HAMAP" id="MF_00926">
    <property type="entry name" value="DksA"/>
    <property type="match status" value="1"/>
</dbReference>
<evidence type="ECO:0000256" key="2">
    <source>
        <dbReference type="ARBA" id="ARBA00022723"/>
    </source>
</evidence>
<dbReference type="GO" id="GO:0005737">
    <property type="term" value="C:cytoplasm"/>
    <property type="evidence" value="ECO:0007669"/>
    <property type="project" value="UniProtKB-SubCell"/>
</dbReference>
<feature type="domain" description="Zinc finger DksA/TraR C4-type" evidence="8">
    <location>
        <begin position="112"/>
        <end position="147"/>
    </location>
</feature>
<dbReference type="PANTHER" id="PTHR33823:SF2">
    <property type="entry name" value="RNA POLYMERASE-BINDING TRANSCRIPTION FACTOR DKSA"/>
    <property type="match status" value="1"/>
</dbReference>
<evidence type="ECO:0000256" key="7">
    <source>
        <dbReference type="SAM" id="MobiDB-lite"/>
    </source>
</evidence>
<keyword evidence="4 5" id="KW-0862">Zinc</keyword>
<dbReference type="InterPro" id="IPR012784">
    <property type="entry name" value="DksA_RNA_pol-bd"/>
</dbReference>
<protein>
    <recommendedName>
        <fullName evidence="5">RNA polymerase-binding transcription factor DksA</fullName>
    </recommendedName>
</protein>
<evidence type="ECO:0000259" key="9">
    <source>
        <dbReference type="Pfam" id="PF21157"/>
    </source>
</evidence>
<dbReference type="PROSITE" id="PS01102">
    <property type="entry name" value="ZF_DKSA_1"/>
    <property type="match status" value="1"/>
</dbReference>
<evidence type="ECO:0000313" key="11">
    <source>
        <dbReference type="Proteomes" id="UP000074310"/>
    </source>
</evidence>
<accession>A0A147IAG3</accession>
<proteinExistence type="inferred from homology"/>
<comment type="subcellular location">
    <subcellularLocation>
        <location evidence="5">Cytoplasm</location>
    </subcellularLocation>
</comment>
<dbReference type="Gene3D" id="1.20.120.910">
    <property type="entry name" value="DksA, coiled-coil domain"/>
    <property type="match status" value="1"/>
</dbReference>
<dbReference type="InterPro" id="IPR037187">
    <property type="entry name" value="DnaK_N"/>
</dbReference>
<evidence type="ECO:0000313" key="10">
    <source>
        <dbReference type="EMBL" id="KTT76809.1"/>
    </source>
</evidence>
<dbReference type="PANTHER" id="PTHR33823">
    <property type="entry name" value="RNA POLYMERASE-BINDING TRANSCRIPTION FACTOR DKSA-RELATED"/>
    <property type="match status" value="1"/>
</dbReference>
<dbReference type="PROSITE" id="PS51128">
    <property type="entry name" value="ZF_DKSA_2"/>
    <property type="match status" value="1"/>
</dbReference>
<feature type="region of interest" description="Disordered" evidence="7">
    <location>
        <begin position="1"/>
        <end position="35"/>
    </location>
</feature>
<keyword evidence="2 5" id="KW-0479">Metal-binding</keyword>
<comment type="function">
    <text evidence="5">Transcription factor that acts by binding directly to the RNA polymerase (RNAP). Required for negative regulation of rRNA expression and positive regulation of several amino acid biosynthesis promoters.</text>
</comment>
<reference evidence="10 11" key="1">
    <citation type="journal article" date="2016" name="Front. Microbiol.">
        <title>Genomic Resource of Rice Seed Associated Bacteria.</title>
        <authorList>
            <person name="Midha S."/>
            <person name="Bansal K."/>
            <person name="Sharma S."/>
            <person name="Kumar N."/>
            <person name="Patil P.P."/>
            <person name="Chaudhry V."/>
            <person name="Patil P.B."/>
        </authorList>
    </citation>
    <scope>NUCLEOTIDE SEQUENCE [LARGE SCALE GENOMIC DNA]</scope>
    <source>
        <strain evidence="10 11">NS334</strain>
    </source>
</reference>
<evidence type="ECO:0000256" key="6">
    <source>
        <dbReference type="PROSITE-ProRule" id="PRU00510"/>
    </source>
</evidence>
<dbReference type="Proteomes" id="UP000074310">
    <property type="component" value="Unassembled WGS sequence"/>
</dbReference>
<comment type="caution">
    <text evidence="10">The sequence shown here is derived from an EMBL/GenBank/DDBJ whole genome shotgun (WGS) entry which is preliminary data.</text>
</comment>
<keyword evidence="3 5" id="KW-0863">Zinc-finger</keyword>
<dbReference type="Pfam" id="PF01258">
    <property type="entry name" value="zf-dskA_traR"/>
    <property type="match status" value="1"/>
</dbReference>
<dbReference type="OrthoDB" id="9803742at2"/>
<comment type="similarity">
    <text evidence="5">Belongs to the DksA family.</text>
</comment>
<evidence type="ECO:0000256" key="5">
    <source>
        <dbReference type="HAMAP-Rule" id="MF_00926"/>
    </source>
</evidence>
<dbReference type="Pfam" id="PF21157">
    <property type="entry name" value="DksA_N"/>
    <property type="match status" value="1"/>
</dbReference>
<name>A0A147IAG3_9SPHN</name>
<gene>
    <name evidence="5" type="primary">dksA</name>
    <name evidence="10" type="ORF">NS334_00990</name>
</gene>
<dbReference type="GO" id="GO:0008270">
    <property type="term" value="F:zinc ion binding"/>
    <property type="evidence" value="ECO:0007669"/>
    <property type="project" value="UniProtKB-UniRule"/>
</dbReference>
<feature type="domain" description="DnaK suppressor protein DksA N-terminal" evidence="9">
    <location>
        <begin position="39"/>
        <end position="109"/>
    </location>
</feature>
<dbReference type="SUPFAM" id="SSF109635">
    <property type="entry name" value="DnaK suppressor protein DksA, alpha-hairpin domain"/>
    <property type="match status" value="1"/>
</dbReference>
<dbReference type="InterPro" id="IPR000962">
    <property type="entry name" value="Znf_DskA_TraR"/>
</dbReference>
<evidence type="ECO:0000259" key="8">
    <source>
        <dbReference type="Pfam" id="PF01258"/>
    </source>
</evidence>
<dbReference type="GO" id="GO:0010468">
    <property type="term" value="P:regulation of gene expression"/>
    <property type="evidence" value="ECO:0007669"/>
    <property type="project" value="UniProtKB-UniRule"/>
</dbReference>
<organism evidence="10 11">
    <name type="scientific">Sphingomonas endophytica</name>
    <dbReference type="NCBI Taxonomy" id="869719"/>
    <lineage>
        <taxon>Bacteria</taxon>
        <taxon>Pseudomonadati</taxon>
        <taxon>Pseudomonadota</taxon>
        <taxon>Alphaproteobacteria</taxon>
        <taxon>Sphingomonadales</taxon>
        <taxon>Sphingomonadaceae</taxon>
        <taxon>Sphingomonas</taxon>
    </lineage>
</organism>
<keyword evidence="11" id="KW-1185">Reference proteome</keyword>
<keyword evidence="1 5" id="KW-0963">Cytoplasm</keyword>
<evidence type="ECO:0000256" key="4">
    <source>
        <dbReference type="ARBA" id="ARBA00022833"/>
    </source>
</evidence>
<dbReference type="PATRIC" id="fig|869719.3.peg.206"/>
<dbReference type="AlphaFoldDB" id="A0A147IAG3"/>
<dbReference type="NCBIfam" id="TIGR02420">
    <property type="entry name" value="dksA"/>
    <property type="match status" value="1"/>
</dbReference>
<dbReference type="InterPro" id="IPR020458">
    <property type="entry name" value="Znf_DskA_TraR_CS"/>
</dbReference>
<dbReference type="InterPro" id="IPR048489">
    <property type="entry name" value="DksA_N"/>
</dbReference>
<comment type="subunit">
    <text evidence="5">Interacts directly with the RNA polymerase.</text>
</comment>
<feature type="zinc finger region" description="dksA C4-type" evidence="6">
    <location>
        <begin position="117"/>
        <end position="141"/>
    </location>
</feature>
<dbReference type="SUPFAM" id="SSF57716">
    <property type="entry name" value="Glucocorticoid receptor-like (DNA-binding domain)"/>
    <property type="match status" value="1"/>
</dbReference>
<dbReference type="RefSeq" id="WP_058754088.1">
    <property type="nucleotide sequence ID" value="NZ_LDTB01000001.1"/>
</dbReference>